<dbReference type="EMBL" id="AOPY01001477">
    <property type="protein sequence ID" value="EPJ38023.1"/>
    <property type="molecule type" value="Genomic_DNA"/>
</dbReference>
<dbReference type="InterPro" id="IPR050267">
    <property type="entry name" value="Anti-sigma-factor_SerPK"/>
</dbReference>
<dbReference type="InterPro" id="IPR036890">
    <property type="entry name" value="HATPase_C_sf"/>
</dbReference>
<dbReference type="AlphaFoldDB" id="S4MEW0"/>
<dbReference type="CDD" id="cd16936">
    <property type="entry name" value="HATPase_RsbW-like"/>
    <property type="match status" value="1"/>
</dbReference>
<organism evidence="1 2">
    <name type="scientific">Streptomyces afghaniensis 772</name>
    <dbReference type="NCBI Taxonomy" id="1283301"/>
    <lineage>
        <taxon>Bacteria</taxon>
        <taxon>Bacillati</taxon>
        <taxon>Actinomycetota</taxon>
        <taxon>Actinomycetes</taxon>
        <taxon>Kitasatosporales</taxon>
        <taxon>Streptomycetaceae</taxon>
        <taxon>Streptomyces</taxon>
    </lineage>
</organism>
<protein>
    <submittedName>
        <fullName evidence="1">Uncharacterized protein</fullName>
    </submittedName>
</protein>
<dbReference type="PANTHER" id="PTHR35526:SF3">
    <property type="entry name" value="ANTI-SIGMA-F FACTOR RSBW"/>
    <property type="match status" value="1"/>
</dbReference>
<proteinExistence type="predicted"/>
<name>S4MEW0_9ACTN</name>
<dbReference type="HOGENOM" id="CLU_090336_4_6_11"/>
<accession>S4MEW0</accession>
<sequence>MVSELVTTTIRYGRSPIQLRMILQSALTREVSDASSTAPHLRRARVFDEGGRGLPLLVQPTEHWGTRHNREGKVVWAEQAIPAAVAELSSALA</sequence>
<comment type="caution">
    <text evidence="1">The sequence shown here is derived from an EMBL/GenBank/DDBJ whole genome shotgun (WGS) entry which is preliminary data.</text>
</comment>
<keyword evidence="2" id="KW-1185">Reference proteome</keyword>
<evidence type="ECO:0000313" key="1">
    <source>
        <dbReference type="EMBL" id="EPJ38023.1"/>
    </source>
</evidence>
<reference evidence="1 2" key="1">
    <citation type="submission" date="2013-02" db="EMBL/GenBank/DDBJ databases">
        <title>Draft Genome Sequence of Streptomyces afghaniensis, Which Produces Compounds of the Julimycin B-Complex.</title>
        <authorList>
            <person name="Gruening B.A."/>
            <person name="Praeg A."/>
            <person name="Erxleben A."/>
            <person name="Guenther S."/>
            <person name="Fiedler H.-P."/>
            <person name="Goodfellow M."/>
            <person name="Mueller M."/>
        </authorList>
    </citation>
    <scope>NUCLEOTIDE SEQUENCE [LARGE SCALE GENOMIC DNA]</scope>
    <source>
        <strain evidence="1 2">772</strain>
    </source>
</reference>
<dbReference type="Gene3D" id="3.30.565.10">
    <property type="entry name" value="Histidine kinase-like ATPase, C-terminal domain"/>
    <property type="match status" value="1"/>
</dbReference>
<dbReference type="Proteomes" id="UP000015001">
    <property type="component" value="Unassembled WGS sequence"/>
</dbReference>
<dbReference type="PANTHER" id="PTHR35526">
    <property type="entry name" value="ANTI-SIGMA-F FACTOR RSBW-RELATED"/>
    <property type="match status" value="1"/>
</dbReference>
<evidence type="ECO:0000313" key="2">
    <source>
        <dbReference type="Proteomes" id="UP000015001"/>
    </source>
</evidence>
<dbReference type="PATRIC" id="fig|1283301.3.peg.4923"/>
<gene>
    <name evidence="1" type="ORF">STAFG_4952</name>
</gene>